<dbReference type="EMBL" id="PP130629">
    <property type="protein sequence ID" value="XAO13484.1"/>
    <property type="molecule type" value="Genomic_DNA"/>
</dbReference>
<dbReference type="InterPro" id="IPR043977">
    <property type="entry name" value="DUF5759"/>
</dbReference>
<sequence>MLSIDDVTKIDDRRKQIRKEIYTKIYEQFTAKIKQSVEFGHKQIFLTVPTFLLGYPVFDRAAATKYITRQFVLGGFTARMLNDHDIYVSWAKANTKKKKEEKKKIQEEDVTDFPTLMNLKKMANKYRQSRKS</sequence>
<accession>A0AB38ZM82</accession>
<reference evidence="1" key="1">
    <citation type="submission" date="2024-01" db="EMBL/GenBank/DDBJ databases">
        <title>Genomic and biogeographic characterisation of Mantoniella tinhauana virus 1, the first discovered Mantoniella-infecting prasinovirus.</title>
        <authorList>
            <person name="Rey Redondo E."/>
            <person name="Yung C.C.M."/>
        </authorList>
    </citation>
    <scope>NUCLEOTIDE SEQUENCE</scope>
    <source>
        <strain evidence="1">Lau Fau Shan</strain>
    </source>
</reference>
<evidence type="ECO:0000313" key="1">
    <source>
        <dbReference type="EMBL" id="XAO13484.1"/>
    </source>
</evidence>
<organism evidence="1">
    <name type="scientific">Mantoniella tinhauana virus 1</name>
    <dbReference type="NCBI Taxonomy" id="3111543"/>
    <lineage>
        <taxon>Viruses</taxon>
    </lineage>
</organism>
<dbReference type="Pfam" id="PF19063">
    <property type="entry name" value="DUF5759"/>
    <property type="match status" value="1"/>
</dbReference>
<name>A0AB38ZM82_9VIRU</name>
<proteinExistence type="predicted"/>
<protein>
    <submittedName>
        <fullName evidence="1">Uncharacterized protein</fullName>
    </submittedName>
</protein>